<dbReference type="Proteomes" id="UP000254174">
    <property type="component" value="Unassembled WGS sequence"/>
</dbReference>
<proteinExistence type="predicted"/>
<evidence type="ECO:0000313" key="1">
    <source>
        <dbReference type="EMBL" id="STM08757.1"/>
    </source>
</evidence>
<dbReference type="AlphaFoldDB" id="A0A377CYP7"/>
<gene>
    <name evidence="1" type="ORF">NCTC7922_00272</name>
</gene>
<evidence type="ECO:0000313" key="2">
    <source>
        <dbReference type="Proteomes" id="UP000254174"/>
    </source>
</evidence>
<dbReference type="Pfam" id="PF04860">
    <property type="entry name" value="Phage_portal"/>
    <property type="match status" value="1"/>
</dbReference>
<protein>
    <submittedName>
        <fullName evidence="1">Putative portal vertex protein (GpQ) from prophage</fullName>
    </submittedName>
</protein>
<sequence>MPEYIGGLLSVSLSNSADTFRKLYYDNGSHAGCIVYVGAAQANAESVEAIKKTLTESRGKGAFRNILLHAPGGGKDGVQILPFQQITAKDEFLNIKGSARDDILAAHRVPPQLMGAMPDGNAAFGDVEKAARVFFINELQPVMEAMKHVNEWLGVEVMRFNPYSLLQDGAS</sequence>
<organism evidence="1 2">
    <name type="scientific">Escherichia coli</name>
    <dbReference type="NCBI Taxonomy" id="562"/>
    <lineage>
        <taxon>Bacteria</taxon>
        <taxon>Pseudomonadati</taxon>
        <taxon>Pseudomonadota</taxon>
        <taxon>Gammaproteobacteria</taxon>
        <taxon>Enterobacterales</taxon>
        <taxon>Enterobacteriaceae</taxon>
        <taxon>Escherichia</taxon>
    </lineage>
</organism>
<dbReference type="EMBL" id="UGFC01000004">
    <property type="protein sequence ID" value="STM08757.1"/>
    <property type="molecule type" value="Genomic_DNA"/>
</dbReference>
<dbReference type="InterPro" id="IPR006944">
    <property type="entry name" value="Phage/GTA_portal"/>
</dbReference>
<accession>A0A377CYP7</accession>
<reference evidence="1 2" key="1">
    <citation type="submission" date="2018-06" db="EMBL/GenBank/DDBJ databases">
        <authorList>
            <consortium name="Pathogen Informatics"/>
            <person name="Doyle S."/>
        </authorList>
    </citation>
    <scope>NUCLEOTIDE SEQUENCE [LARGE SCALE GENOMIC DNA]</scope>
    <source>
        <strain evidence="1 2">NCTC7922</strain>
    </source>
</reference>
<name>A0A377CYP7_ECOLX</name>